<accession>A0A9N9WVF6</accession>
<evidence type="ECO:0000313" key="5">
    <source>
        <dbReference type="Proteomes" id="UP001153620"/>
    </source>
</evidence>
<evidence type="ECO:0000256" key="1">
    <source>
        <dbReference type="ARBA" id="ARBA00006781"/>
    </source>
</evidence>
<feature type="region of interest" description="Disordered" evidence="3">
    <location>
        <begin position="1"/>
        <end position="30"/>
    </location>
</feature>
<dbReference type="Proteomes" id="UP001153620">
    <property type="component" value="Chromosome 3"/>
</dbReference>
<organism evidence="4 5">
    <name type="scientific">Chironomus riparius</name>
    <dbReference type="NCBI Taxonomy" id="315576"/>
    <lineage>
        <taxon>Eukaryota</taxon>
        <taxon>Metazoa</taxon>
        <taxon>Ecdysozoa</taxon>
        <taxon>Arthropoda</taxon>
        <taxon>Hexapoda</taxon>
        <taxon>Insecta</taxon>
        <taxon>Pterygota</taxon>
        <taxon>Neoptera</taxon>
        <taxon>Endopterygota</taxon>
        <taxon>Diptera</taxon>
        <taxon>Nematocera</taxon>
        <taxon>Chironomoidea</taxon>
        <taxon>Chironomidae</taxon>
        <taxon>Chironominae</taxon>
        <taxon>Chironomus</taxon>
    </lineage>
</organism>
<evidence type="ECO:0000256" key="3">
    <source>
        <dbReference type="SAM" id="MobiDB-lite"/>
    </source>
</evidence>
<name>A0A9N9WVF6_9DIPT</name>
<gene>
    <name evidence="4" type="ORF">CHIRRI_LOCUS10348</name>
</gene>
<dbReference type="PANTHER" id="PTHR13261">
    <property type="entry name" value="BRCA2 AND CDKN1A INTERACTING PROTEIN"/>
    <property type="match status" value="1"/>
</dbReference>
<dbReference type="PIRSF" id="PIRSF028983">
    <property type="entry name" value="BCP1"/>
    <property type="match status" value="1"/>
</dbReference>
<dbReference type="PANTHER" id="PTHR13261:SF0">
    <property type="entry name" value="BRCA2 AND CDKN1A-INTERACTING PROTEIN"/>
    <property type="match status" value="1"/>
</dbReference>
<dbReference type="InterPro" id="IPR025602">
    <property type="entry name" value="BCP1_family"/>
</dbReference>
<sequence length="280" mass="31609">MTSKKVKKASDNDNMQESDVSSSDESDSDLELAENHEEIMIDFEGRNPSDGDFNGIKQLLHQLFLSAPISLTEMTNTIISQDYIGSVIKQTWDENMPEEEEDETDEDPAFGVTTCINLTSRKDTKFVQEIKQLLISKAEKHATDSVLKLVKNILTNDSINTGLVLNERYVNIPAQISVPMLENLCKEMKRAVEKNKPYNFGYLVMPLKFYRNAGPQVEDLYSNPEEEHFLKETLGSFEFSVEEDTGVGGKTTQFRKILIIDGKKFPEIVSSLSDYISGTI</sequence>
<dbReference type="AlphaFoldDB" id="A0A9N9WVF6"/>
<dbReference type="GO" id="GO:0005634">
    <property type="term" value="C:nucleus"/>
    <property type="evidence" value="ECO:0007669"/>
    <property type="project" value="TreeGrafter"/>
</dbReference>
<protein>
    <recommendedName>
        <fullName evidence="2">Protein BCCIP homolog</fullName>
    </recommendedName>
</protein>
<dbReference type="OrthoDB" id="27543at2759"/>
<dbReference type="EMBL" id="OU895879">
    <property type="protein sequence ID" value="CAG9807500.1"/>
    <property type="molecule type" value="Genomic_DNA"/>
</dbReference>
<comment type="similarity">
    <text evidence="1 2">Belongs to the BCP1 family.</text>
</comment>
<keyword evidence="5" id="KW-1185">Reference proteome</keyword>
<evidence type="ECO:0000256" key="2">
    <source>
        <dbReference type="PIRNR" id="PIRNR028983"/>
    </source>
</evidence>
<evidence type="ECO:0000313" key="4">
    <source>
        <dbReference type="EMBL" id="CAG9807500.1"/>
    </source>
</evidence>
<dbReference type="Pfam" id="PF13862">
    <property type="entry name" value="BCCIP"/>
    <property type="match status" value="1"/>
</dbReference>
<reference evidence="4" key="1">
    <citation type="submission" date="2022-01" db="EMBL/GenBank/DDBJ databases">
        <authorList>
            <person name="King R."/>
        </authorList>
    </citation>
    <scope>NUCLEOTIDE SEQUENCE</scope>
</reference>
<proteinExistence type="inferred from homology"/>
<reference evidence="4" key="2">
    <citation type="submission" date="2022-10" db="EMBL/GenBank/DDBJ databases">
        <authorList>
            <consortium name="ENA_rothamsted_submissions"/>
            <consortium name="culmorum"/>
            <person name="King R."/>
        </authorList>
    </citation>
    <scope>NUCLEOTIDE SEQUENCE</scope>
</reference>